<comment type="caution">
    <text evidence="2">The sequence shown here is derived from an EMBL/GenBank/DDBJ whole genome shotgun (WGS) entry which is preliminary data.</text>
</comment>
<evidence type="ECO:0000313" key="3">
    <source>
        <dbReference type="Proteomes" id="UP000015346"/>
    </source>
</evidence>
<accession>S9S369</accession>
<dbReference type="PANTHER" id="PTHR40943">
    <property type="entry name" value="CYTOPLASMIC PROTEIN-RELATED"/>
    <property type="match status" value="1"/>
</dbReference>
<evidence type="ECO:0000313" key="2">
    <source>
        <dbReference type="EMBL" id="EPX84625.1"/>
    </source>
</evidence>
<dbReference type="InterPro" id="IPR011051">
    <property type="entry name" value="RmlC_Cupin_sf"/>
</dbReference>
<dbReference type="AlphaFoldDB" id="S9S369"/>
<dbReference type="Proteomes" id="UP000015346">
    <property type="component" value="Unassembled WGS sequence"/>
</dbReference>
<sequence length="123" mass="13585">MTDLFRFLSRNAAPPVLSRPAPEAVIAGDPVFSLWEIETRGALSCGIWQATPGKWRITYDEWEYCRILEGLSVIAETGGAARIVRAGDSFVIRPGFRGTWEVLETTVKDYVVLLPGPTGTPFQ</sequence>
<gene>
    <name evidence="2" type="ORF">ruthe_01984</name>
</gene>
<dbReference type="PATRIC" id="fig|1123069.3.peg.1955"/>
<feature type="domain" description="(S)-ureidoglycine aminohydrolase cupin" evidence="1">
    <location>
        <begin position="40"/>
        <end position="110"/>
    </location>
</feature>
<dbReference type="Pfam" id="PF05899">
    <property type="entry name" value="Cupin_3"/>
    <property type="match status" value="1"/>
</dbReference>
<dbReference type="PANTHER" id="PTHR40943:SF2">
    <property type="entry name" value="(S)-UREIDOGLYCINE AMINOHYDROLASE CUPIN DOMAIN-CONTAINING PROTEIN"/>
    <property type="match status" value="1"/>
</dbReference>
<dbReference type="InterPro" id="IPR014710">
    <property type="entry name" value="RmlC-like_jellyroll"/>
</dbReference>
<protein>
    <submittedName>
        <fullName evidence="2">Putative enzyme of the cupin superfamily</fullName>
    </submittedName>
</protein>
<name>S9S369_9RHOB</name>
<dbReference type="SUPFAM" id="SSF51182">
    <property type="entry name" value="RmlC-like cupins"/>
    <property type="match status" value="1"/>
</dbReference>
<proteinExistence type="predicted"/>
<dbReference type="InterPro" id="IPR008579">
    <property type="entry name" value="UGlyAH_Cupin_dom"/>
</dbReference>
<reference evidence="2 3" key="1">
    <citation type="journal article" date="2013" name="Stand. Genomic Sci.">
        <title>Genome sequence of the reddish-pigmented Rubellimicrobium thermophilum type strain (DSM 16684(T)), a member of the Roseobacter clade.</title>
        <authorList>
            <person name="Fiebig A."/>
            <person name="Riedel T."/>
            <person name="Gronow S."/>
            <person name="Petersen J."/>
            <person name="Klenk H.P."/>
            <person name="Goker M."/>
        </authorList>
    </citation>
    <scope>NUCLEOTIDE SEQUENCE [LARGE SCALE GENOMIC DNA]</scope>
    <source>
        <strain evidence="2 3">DSM 16684</strain>
    </source>
</reference>
<evidence type="ECO:0000259" key="1">
    <source>
        <dbReference type="Pfam" id="PF05899"/>
    </source>
</evidence>
<dbReference type="RefSeq" id="WP_021098070.1">
    <property type="nucleotide sequence ID" value="NZ_KE557321.1"/>
</dbReference>
<dbReference type="EMBL" id="AOLV01000020">
    <property type="protein sequence ID" value="EPX84625.1"/>
    <property type="molecule type" value="Genomic_DNA"/>
</dbReference>
<dbReference type="CDD" id="cd02227">
    <property type="entry name" value="cupin_TM1112-like"/>
    <property type="match status" value="1"/>
</dbReference>
<keyword evidence="3" id="KW-1185">Reference proteome</keyword>
<organism evidence="2 3">
    <name type="scientific">Rubellimicrobium thermophilum DSM 16684</name>
    <dbReference type="NCBI Taxonomy" id="1123069"/>
    <lineage>
        <taxon>Bacteria</taxon>
        <taxon>Pseudomonadati</taxon>
        <taxon>Pseudomonadota</taxon>
        <taxon>Alphaproteobacteria</taxon>
        <taxon>Rhodobacterales</taxon>
        <taxon>Roseobacteraceae</taxon>
        <taxon>Rubellimicrobium</taxon>
    </lineage>
</organism>
<dbReference type="HOGENOM" id="CLU_147448_1_1_5"/>
<dbReference type="Gene3D" id="2.60.120.10">
    <property type="entry name" value="Jelly Rolls"/>
    <property type="match status" value="1"/>
</dbReference>
<dbReference type="OrthoDB" id="9799053at2"/>